<dbReference type="SUPFAM" id="SSF51430">
    <property type="entry name" value="NAD(P)-linked oxidoreductase"/>
    <property type="match status" value="1"/>
</dbReference>
<dbReference type="GO" id="GO:0016491">
    <property type="term" value="F:oxidoreductase activity"/>
    <property type="evidence" value="ECO:0007669"/>
    <property type="project" value="InterPro"/>
</dbReference>
<dbReference type="AlphaFoldDB" id="A0A835UJB0"/>
<name>A0A835UJB0_VANPL</name>
<accession>A0A835UJB0</accession>
<dbReference type="OrthoDB" id="423598at2759"/>
<organism evidence="2 3">
    <name type="scientific">Vanilla planifolia</name>
    <name type="common">Vanilla</name>
    <dbReference type="NCBI Taxonomy" id="51239"/>
    <lineage>
        <taxon>Eukaryota</taxon>
        <taxon>Viridiplantae</taxon>
        <taxon>Streptophyta</taxon>
        <taxon>Embryophyta</taxon>
        <taxon>Tracheophyta</taxon>
        <taxon>Spermatophyta</taxon>
        <taxon>Magnoliopsida</taxon>
        <taxon>Liliopsida</taxon>
        <taxon>Asparagales</taxon>
        <taxon>Orchidaceae</taxon>
        <taxon>Vanilloideae</taxon>
        <taxon>Vanilleae</taxon>
        <taxon>Vanilla</taxon>
    </lineage>
</organism>
<gene>
    <name evidence="2" type="ORF">HPP92_019846</name>
</gene>
<dbReference type="Pfam" id="PF00248">
    <property type="entry name" value="Aldo_ket_red"/>
    <property type="match status" value="1"/>
</dbReference>
<protein>
    <recommendedName>
        <fullName evidence="1">NADP-dependent oxidoreductase domain-containing protein</fullName>
    </recommendedName>
</protein>
<dbReference type="PRINTS" id="PR00069">
    <property type="entry name" value="ALDKETRDTASE"/>
</dbReference>
<evidence type="ECO:0000259" key="1">
    <source>
        <dbReference type="Pfam" id="PF00248"/>
    </source>
</evidence>
<reference evidence="2 3" key="1">
    <citation type="journal article" date="2020" name="Nat. Food">
        <title>A phased Vanilla planifolia genome enables genetic improvement of flavour and production.</title>
        <authorList>
            <person name="Hasing T."/>
            <person name="Tang H."/>
            <person name="Brym M."/>
            <person name="Khazi F."/>
            <person name="Huang T."/>
            <person name="Chambers A.H."/>
        </authorList>
    </citation>
    <scope>NUCLEOTIDE SEQUENCE [LARGE SCALE GENOMIC DNA]</scope>
    <source>
        <tissue evidence="2">Leaf</tissue>
    </source>
</reference>
<sequence length="132" mass="14567">MCTRVDARGVLLYDGGYTEVECHPGWQQGKLWELCRSKGVHLSAHSPLGSRGTKSVRILAHPILVEISKALGRSPAQVALCWGVQLGHSVLPKSVREARIKENIDTRLCTGSILVHPESVYKSLEELWDGKI</sequence>
<evidence type="ECO:0000313" key="2">
    <source>
        <dbReference type="EMBL" id="KAG0463777.1"/>
    </source>
</evidence>
<dbReference type="Proteomes" id="UP000636800">
    <property type="component" value="Chromosome 10"/>
</dbReference>
<dbReference type="EMBL" id="JADCNL010000010">
    <property type="protein sequence ID" value="KAG0463777.1"/>
    <property type="molecule type" value="Genomic_DNA"/>
</dbReference>
<comment type="caution">
    <text evidence="2">The sequence shown here is derived from an EMBL/GenBank/DDBJ whole genome shotgun (WGS) entry which is preliminary data.</text>
</comment>
<dbReference type="PANTHER" id="PTHR11732">
    <property type="entry name" value="ALDO/KETO REDUCTASE"/>
    <property type="match status" value="1"/>
</dbReference>
<keyword evidence="3" id="KW-1185">Reference proteome</keyword>
<dbReference type="Gene3D" id="3.20.20.100">
    <property type="entry name" value="NADP-dependent oxidoreductase domain"/>
    <property type="match status" value="1"/>
</dbReference>
<feature type="domain" description="NADP-dependent oxidoreductase" evidence="1">
    <location>
        <begin position="20"/>
        <end position="106"/>
    </location>
</feature>
<dbReference type="InterPro" id="IPR036812">
    <property type="entry name" value="NAD(P)_OxRdtase_dom_sf"/>
</dbReference>
<evidence type="ECO:0000313" key="3">
    <source>
        <dbReference type="Proteomes" id="UP000636800"/>
    </source>
</evidence>
<dbReference type="InterPro" id="IPR023210">
    <property type="entry name" value="NADP_OxRdtase_dom"/>
</dbReference>
<proteinExistence type="predicted"/>
<dbReference type="InterPro" id="IPR020471">
    <property type="entry name" value="AKR"/>
</dbReference>